<dbReference type="InterPro" id="IPR047589">
    <property type="entry name" value="DUF11_rpt"/>
</dbReference>
<dbReference type="PANTHER" id="PTHR23303:SF15">
    <property type="entry name" value="COLOSSIN-A"/>
    <property type="match status" value="1"/>
</dbReference>
<organism evidence="7 8">
    <name type="scientific">Stieleria magnilauensis</name>
    <dbReference type="NCBI Taxonomy" id="2527963"/>
    <lineage>
        <taxon>Bacteria</taxon>
        <taxon>Pseudomonadati</taxon>
        <taxon>Planctomycetota</taxon>
        <taxon>Planctomycetia</taxon>
        <taxon>Pirellulales</taxon>
        <taxon>Pirellulaceae</taxon>
        <taxon>Stieleria</taxon>
    </lineage>
</organism>
<name>A0ABX5XM68_9BACT</name>
<dbReference type="InterPro" id="IPR033764">
    <property type="entry name" value="Sdr_B"/>
</dbReference>
<reference evidence="7 8" key="1">
    <citation type="submission" date="2019-02" db="EMBL/GenBank/DDBJ databases">
        <title>Deep-cultivation of Planctomycetes and their phenomic and genomic characterization uncovers novel biology.</title>
        <authorList>
            <person name="Wiegand S."/>
            <person name="Jogler M."/>
            <person name="Boedeker C."/>
            <person name="Pinto D."/>
            <person name="Vollmers J."/>
            <person name="Rivas-Marin E."/>
            <person name="Kohn T."/>
            <person name="Peeters S.H."/>
            <person name="Heuer A."/>
            <person name="Rast P."/>
            <person name="Oberbeckmann S."/>
            <person name="Bunk B."/>
            <person name="Jeske O."/>
            <person name="Meyerdierks A."/>
            <person name="Storesund J.E."/>
            <person name="Kallscheuer N."/>
            <person name="Luecker S."/>
            <person name="Lage O.M."/>
            <person name="Pohl T."/>
            <person name="Merkel B.J."/>
            <person name="Hornburger P."/>
            <person name="Mueller R.-W."/>
            <person name="Bruemmer F."/>
            <person name="Labrenz M."/>
            <person name="Spormann A.M."/>
            <person name="Op den Camp H."/>
            <person name="Overmann J."/>
            <person name="Amann R."/>
            <person name="Jetten M.S.M."/>
            <person name="Mascher T."/>
            <person name="Medema M.H."/>
            <person name="Devos D.P."/>
            <person name="Kaster A.-K."/>
            <person name="Ovreas L."/>
            <person name="Rohde M."/>
            <person name="Galperin M.Y."/>
            <person name="Jogler C."/>
        </authorList>
    </citation>
    <scope>NUCLEOTIDE SEQUENCE [LARGE SCALE GENOMIC DNA]</scope>
    <source>
        <strain evidence="7 8">TBK1r</strain>
    </source>
</reference>
<dbReference type="Pfam" id="PF24269">
    <property type="entry name" value="DUF7467"/>
    <property type="match status" value="4"/>
</dbReference>
<feature type="domain" description="DUF7467" evidence="5">
    <location>
        <begin position="631"/>
        <end position="759"/>
    </location>
</feature>
<dbReference type="PANTHER" id="PTHR23303">
    <property type="entry name" value="CARBOXYPEPTIDASE REGULATORY REGION-CONTAINING"/>
    <property type="match status" value="1"/>
</dbReference>
<dbReference type="Pfam" id="PF24346">
    <property type="entry name" value="DUF7507"/>
    <property type="match status" value="1"/>
</dbReference>
<keyword evidence="2" id="KW-0964">Secreted</keyword>
<dbReference type="InterPro" id="IPR055354">
    <property type="entry name" value="DUF7507"/>
</dbReference>
<accession>A0ABX5XM68</accession>
<comment type="subcellular location">
    <subcellularLocation>
        <location evidence="1">Secreted</location>
    </subcellularLocation>
</comment>
<dbReference type="InterPro" id="IPR051417">
    <property type="entry name" value="SDr/BOS_complex"/>
</dbReference>
<feature type="domain" description="DUF7467" evidence="5">
    <location>
        <begin position="371"/>
        <end position="490"/>
    </location>
</feature>
<sequence length="1488" mass="156021">MTNQKRRLLVQSLEDRRVLALLGLQLEYPQIFANSTGSVTYDAATDRFSAKATPLDFTAFDTSGSGPTGIIDPPNAVFRLDFLVDDAGDFVGGIAGDDFTLSGSLSDFATGFTADGVLLTGEVIAFGYSNGSVSDLYEVELQVTGGLLNTLPSPGGGPAYFAGKNIGIFINSENSSFSGSFHSNFSGGNKSDVGPTEPTASLGDFVWYDDNSNGIQDDDEAGVPGVTVTLTGGGLDGMIGSGGDDTTATMVTDGDGKYLFTNLNPGEEYKVTFSDLPPGYVFTAQDVGGDTLVSDAVDSDADPVTGMTIITTLDPGEQDLSWDAGIVRDEAEVQIEKYVRVDDPPVPAIDIEKYVKPVIVHSGDVCDTIGKPFELTFEYDPGTAVDTLQDSGKAGATGGVDATPDDSFLVVNDGGSHTYFSGTVPAGETFTALSSQAGSSNFGSNTEIFLYDNEAAYLSGASPLQSMQYHTSCSQPIRLGDRVGSVIVAGLAGDEGTIANTTTGYGDDADLPTGPQIPVGNDVMWTYVVTNPDPNNQPVGDVVVIDDAGTPDDPSDDLYPSYVEGDDDDGLLEPGEVWIYTATDTVSLAGQYRNIGKVTGNVDGDMVMDDDPAHYLGVNEGVGVVCDDVGRPVQLTFDYIGGADLNTAQDSGKAGVSGNPDATPSDSFFYVTDSTDLQKVYNGEAKDYFSGTIALGNALTAMASNAGQTRFSSNMMIYLFDNEAAFNANQTPLQTMQYHTSCSQPINLGDVIGGLQVSGAVGESGSSTVIADELPPLGPLVLLGPTVLLGPDIVFDPSDIGVDADDPTGPMAQLGDKITFTYEVTNPGSVPLTNVIVTDNTAVTVEAITKPNGYNFGDLNNDGALDPNETWYFQAVEIADSTGQQMNVGKVTADPNMVMDDDPAHHFVNPLDLEKFTRGEAETSGLTGVDVCDDIGLDKFASIILSYNGGNFISNPQEGRATVEGTLADPPPTDVFIVGSKDSNGDSDLFFSGTVSLGGTFELSSSFSGTDFGSETFVLIYNADPSIGGTLLQHINFHTSCSKPLGLGDIFGGVTFVGATDEDGDTATLPTSDGPNDFGQDADLPEQAVEIPLGDKVVFTYAVSNLGDAPIVLDNVVDDNGTPGDPDDDLYWIPPSGFDQAIMQIVDENGHNVGDINGDDLLDPNEVWLFEAMDIVRQEGLVGNKGVVTGTLAGVALMDMDFSHHKGVLPAIDLCETGQKPQQLNFRYTASDDFANGQGDKSEITVSNGSLVGVSSVFVRVTDDSDAFKQGATLFAGGTVHDGQVFGVDAMSAGDDRLPSTIYLHFLDPVTGALIRTVEIHASCSAPLVLGDDFAGAELVGFVGDGGAVLGLQPDAAIAGDGNIVAGEVLFAGRKLKFTLTNVGNTEAVLESLMLEWAESNKKLKKIKIDGVEVFRTETAWTSSGVNIGDGDWKSNTLDDRTIAAGQIVFVEIEFESDVSETASDYMLTMTFDVDDDDDGPSQSVSLF</sequence>
<dbReference type="NCBIfam" id="TIGR01451">
    <property type="entry name" value="B_ant_repeat"/>
    <property type="match status" value="1"/>
</dbReference>
<feature type="domain" description="DUF7467" evidence="5">
    <location>
        <begin position="940"/>
        <end position="1058"/>
    </location>
</feature>
<dbReference type="Proteomes" id="UP000318081">
    <property type="component" value="Chromosome"/>
</dbReference>
<evidence type="ECO:0000313" key="8">
    <source>
        <dbReference type="Proteomes" id="UP000318081"/>
    </source>
</evidence>
<feature type="domain" description="SD-repeat containing protein B" evidence="4">
    <location>
        <begin position="200"/>
        <end position="326"/>
    </location>
</feature>
<dbReference type="EMBL" id="CP036432">
    <property type="protein sequence ID" value="QDV82931.1"/>
    <property type="molecule type" value="Genomic_DNA"/>
</dbReference>
<keyword evidence="8" id="KW-1185">Reference proteome</keyword>
<feature type="domain" description="DUF7507" evidence="6">
    <location>
        <begin position="811"/>
        <end position="875"/>
    </location>
</feature>
<protein>
    <submittedName>
        <fullName evidence="7">Serine-aspartate repeat-containing protein D</fullName>
    </submittedName>
</protein>
<evidence type="ECO:0000256" key="2">
    <source>
        <dbReference type="ARBA" id="ARBA00022525"/>
    </source>
</evidence>
<evidence type="ECO:0000256" key="3">
    <source>
        <dbReference type="ARBA" id="ARBA00022729"/>
    </source>
</evidence>
<evidence type="ECO:0000313" key="7">
    <source>
        <dbReference type="EMBL" id="QDV82931.1"/>
    </source>
</evidence>
<proteinExistence type="predicted"/>
<evidence type="ECO:0000259" key="5">
    <source>
        <dbReference type="Pfam" id="PF24269"/>
    </source>
</evidence>
<evidence type="ECO:0000259" key="4">
    <source>
        <dbReference type="Pfam" id="PF17210"/>
    </source>
</evidence>
<dbReference type="SUPFAM" id="SSF117074">
    <property type="entry name" value="Hypothetical protein PA1324"/>
    <property type="match status" value="1"/>
</dbReference>
<keyword evidence="3" id="KW-0732">Signal</keyword>
<dbReference type="InterPro" id="IPR013783">
    <property type="entry name" value="Ig-like_fold"/>
</dbReference>
<gene>
    <name evidence="7" type="primary">sdrD_4</name>
    <name evidence="7" type="ORF">TBK1r_18630</name>
</gene>
<feature type="domain" description="DUF7467" evidence="5">
    <location>
        <begin position="1220"/>
        <end position="1342"/>
    </location>
</feature>
<dbReference type="InterPro" id="IPR055890">
    <property type="entry name" value="DUF7467"/>
</dbReference>
<evidence type="ECO:0000259" key="6">
    <source>
        <dbReference type="Pfam" id="PF24346"/>
    </source>
</evidence>
<dbReference type="Gene3D" id="2.60.40.10">
    <property type="entry name" value="Immunoglobulins"/>
    <property type="match status" value="1"/>
</dbReference>
<evidence type="ECO:0000256" key="1">
    <source>
        <dbReference type="ARBA" id="ARBA00004613"/>
    </source>
</evidence>
<dbReference type="Pfam" id="PF17210">
    <property type="entry name" value="SdrD_B"/>
    <property type="match status" value="1"/>
</dbReference>
<dbReference type="RefSeq" id="WP_419581148.1">
    <property type="nucleotide sequence ID" value="NZ_CP036432.1"/>
</dbReference>